<evidence type="ECO:0000313" key="5">
    <source>
        <dbReference type="EMBL" id="ONH67584.1"/>
    </source>
</evidence>
<comment type="similarity">
    <text evidence="1">Belongs to the PITHD1 family.</text>
</comment>
<proteinExistence type="inferred from homology"/>
<sequence length="236" mass="26267">MSCENEHFHGHSHSHSHGDGEDHSHTAPIPTSEAQNLREYIDFFKLTALNIEQPNSQLQDVFKPTASKFTLDKHIDSDSDAQFVLNIPFTGNVKLYSLVLRTSGEAGACPKTIKLFKNKNNIDFDNASDVKPTHKIEHPNVGTLDSSGVDNTEDTFVEHHLPRALFQGTTHLTLFVEDNWSDDEDDTTRVYYIEVRGAFTSALSKEPVIALYEAAANPADHKNMVGQEVGNHANIN</sequence>
<feature type="domain" description="PITH" evidence="3">
    <location>
        <begin position="26"/>
        <end position="215"/>
    </location>
</feature>
<dbReference type="PROSITE" id="PS51532">
    <property type="entry name" value="PITH"/>
    <property type="match status" value="1"/>
</dbReference>
<reference evidence="6" key="2">
    <citation type="journal article" date="2017" name="Genome Announc.">
        <title>Genome sequences of Cyberlindnera fabianii 65, Pichia kudriavzevii 129, and Saccharomyces cerevisiae 131 isolated from fermented masau fruits in Zimbabwe.</title>
        <authorList>
            <person name="van Rijswijck I.M.H."/>
            <person name="Derks M.F.L."/>
            <person name="Abee T."/>
            <person name="de Ridder D."/>
            <person name="Smid E.J."/>
        </authorList>
    </citation>
    <scope>NUCLEOTIDE SEQUENCE [LARGE SCALE GENOMIC DNA]</scope>
    <source>
        <strain evidence="6">65</strain>
    </source>
</reference>
<evidence type="ECO:0000256" key="1">
    <source>
        <dbReference type="ARBA" id="ARBA00025788"/>
    </source>
</evidence>
<dbReference type="Pfam" id="PF06201">
    <property type="entry name" value="PITH"/>
    <property type="match status" value="1"/>
</dbReference>
<reference evidence="4" key="1">
    <citation type="journal article" date="2014" name="Genome Announc.">
        <title>Genome sequence of the yeast Cyberlindnera fabianii (Hansenula fabianii).</title>
        <authorList>
            <person name="Freel K.C."/>
            <person name="Sarilar V."/>
            <person name="Neuveglise C."/>
            <person name="Devillers H."/>
            <person name="Friedrich A."/>
            <person name="Schacherer J."/>
        </authorList>
    </citation>
    <scope>NUCLEOTIDE SEQUENCE</scope>
    <source>
        <strain evidence="4">YJS4271</strain>
    </source>
</reference>
<protein>
    <submittedName>
        <fullName evidence="4">CYFA0S04e06502g1_1</fullName>
    </submittedName>
    <submittedName>
        <fullName evidence="5">PITH domain-containing protein 1</fullName>
    </submittedName>
</protein>
<dbReference type="InterPro" id="IPR037047">
    <property type="entry name" value="PITH_dom_sf"/>
</dbReference>
<dbReference type="SUPFAM" id="SSF49785">
    <property type="entry name" value="Galactose-binding domain-like"/>
    <property type="match status" value="1"/>
</dbReference>
<dbReference type="PANTHER" id="PTHR12175">
    <property type="entry name" value="AD039 HT014 THIOREDOXIN FAMILY TRP26"/>
    <property type="match status" value="1"/>
</dbReference>
<dbReference type="InterPro" id="IPR010400">
    <property type="entry name" value="PITH_dom"/>
</dbReference>
<dbReference type="Gene3D" id="2.60.120.470">
    <property type="entry name" value="PITH domain"/>
    <property type="match status" value="1"/>
</dbReference>
<feature type="compositionally biased region" description="Basic and acidic residues" evidence="2">
    <location>
        <begin position="16"/>
        <end position="25"/>
    </location>
</feature>
<dbReference type="OrthoDB" id="2635at2759"/>
<dbReference type="InterPro" id="IPR008979">
    <property type="entry name" value="Galactose-bd-like_sf"/>
</dbReference>
<dbReference type="PANTHER" id="PTHR12175:SF1">
    <property type="entry name" value="PITH DOMAIN-CONTAINING PROTEIN 1"/>
    <property type="match status" value="1"/>
</dbReference>
<accession>A0A061AXV0</accession>
<evidence type="ECO:0000256" key="2">
    <source>
        <dbReference type="SAM" id="MobiDB-lite"/>
    </source>
</evidence>
<dbReference type="InterPro" id="IPR045099">
    <property type="entry name" value="PITH1-like"/>
</dbReference>
<dbReference type="GO" id="GO:0005737">
    <property type="term" value="C:cytoplasm"/>
    <property type="evidence" value="ECO:0007669"/>
    <property type="project" value="UniProtKB-ARBA"/>
</dbReference>
<dbReference type="Proteomes" id="UP000189513">
    <property type="component" value="Unassembled WGS sequence"/>
</dbReference>
<gene>
    <name evidence="5" type="ORF">BON22_2540</name>
    <name evidence="4" type="ORF">CYFA0S_04e06502g</name>
</gene>
<dbReference type="VEuPathDB" id="FungiDB:BON22_2540"/>
<dbReference type="EMBL" id="MPUK01000004">
    <property type="protein sequence ID" value="ONH67584.1"/>
    <property type="molecule type" value="Genomic_DNA"/>
</dbReference>
<feature type="region of interest" description="Disordered" evidence="2">
    <location>
        <begin position="1"/>
        <end position="29"/>
    </location>
</feature>
<organism evidence="4">
    <name type="scientific">Cyberlindnera fabianii</name>
    <name type="common">Yeast</name>
    <name type="synonym">Hansenula fabianii</name>
    <dbReference type="NCBI Taxonomy" id="36022"/>
    <lineage>
        <taxon>Eukaryota</taxon>
        <taxon>Fungi</taxon>
        <taxon>Dikarya</taxon>
        <taxon>Ascomycota</taxon>
        <taxon>Saccharomycotina</taxon>
        <taxon>Saccharomycetes</taxon>
        <taxon>Phaffomycetales</taxon>
        <taxon>Phaffomycetaceae</taxon>
        <taxon>Cyberlindnera</taxon>
    </lineage>
</organism>
<dbReference type="AlphaFoldDB" id="A0A061AXV0"/>
<dbReference type="OMA" id="RLVFKPW"/>
<evidence type="ECO:0000313" key="4">
    <source>
        <dbReference type="EMBL" id="CDR40232.1"/>
    </source>
</evidence>
<evidence type="ECO:0000259" key="3">
    <source>
        <dbReference type="PROSITE" id="PS51532"/>
    </source>
</evidence>
<name>A0A061AXV0_CYBFA</name>
<reference evidence="5" key="3">
    <citation type="submission" date="2017-01" db="EMBL/GenBank/DDBJ databases">
        <authorList>
            <person name="Mah S.A."/>
            <person name="Swanson W.J."/>
            <person name="Moy G.W."/>
            <person name="Vacquier V.D."/>
        </authorList>
    </citation>
    <scope>NUCLEOTIDE SEQUENCE [LARGE SCALE GENOMIC DNA]</scope>
    <source>
        <strain evidence="5">65</strain>
    </source>
</reference>
<evidence type="ECO:0000313" key="6">
    <source>
        <dbReference type="Proteomes" id="UP000189513"/>
    </source>
</evidence>
<dbReference type="EMBL" id="LK052889">
    <property type="protein sequence ID" value="CDR40232.1"/>
    <property type="molecule type" value="Genomic_DNA"/>
</dbReference>
<keyword evidence="6" id="KW-1185">Reference proteome</keyword>
<dbReference type="GO" id="GO:0005634">
    <property type="term" value="C:nucleus"/>
    <property type="evidence" value="ECO:0007669"/>
    <property type="project" value="TreeGrafter"/>
</dbReference>